<evidence type="ECO:0000313" key="2">
    <source>
        <dbReference type="EMBL" id="RMX51223.1"/>
    </source>
</evidence>
<name>A0A3M6UC19_POCDA</name>
<evidence type="ECO:0000313" key="3">
    <source>
        <dbReference type="Proteomes" id="UP000275408"/>
    </source>
</evidence>
<dbReference type="EMBL" id="RCHS01001810">
    <property type="protein sequence ID" value="RMX51223.1"/>
    <property type="molecule type" value="Genomic_DNA"/>
</dbReference>
<accession>A0A3M6UC19</accession>
<dbReference type="AlphaFoldDB" id="A0A3M6UC19"/>
<comment type="caution">
    <text evidence="2">The sequence shown here is derived from an EMBL/GenBank/DDBJ whole genome shotgun (WGS) entry which is preliminary data.</text>
</comment>
<reference evidence="2 3" key="1">
    <citation type="journal article" date="2018" name="Sci. Rep.">
        <title>Comparative analysis of the Pocillopora damicornis genome highlights role of immune system in coral evolution.</title>
        <authorList>
            <person name="Cunning R."/>
            <person name="Bay R.A."/>
            <person name="Gillette P."/>
            <person name="Baker A.C."/>
            <person name="Traylor-Knowles N."/>
        </authorList>
    </citation>
    <scope>NUCLEOTIDE SEQUENCE [LARGE SCALE GENOMIC DNA]</scope>
    <source>
        <strain evidence="2">RSMAS</strain>
        <tissue evidence="2">Whole animal</tissue>
    </source>
</reference>
<protein>
    <submittedName>
        <fullName evidence="2">Uncharacterized protein</fullName>
    </submittedName>
</protein>
<evidence type="ECO:0000256" key="1">
    <source>
        <dbReference type="SAM" id="MobiDB-lite"/>
    </source>
</evidence>
<gene>
    <name evidence="2" type="ORF">pdam_00004093</name>
</gene>
<feature type="region of interest" description="Disordered" evidence="1">
    <location>
        <begin position="106"/>
        <end position="132"/>
    </location>
</feature>
<dbReference type="Proteomes" id="UP000275408">
    <property type="component" value="Unassembled WGS sequence"/>
</dbReference>
<sequence length="132" mass="15315">MEALTSELDVQLKLLKFTQGKTKAIVEKANREGIERHRDALRAVVKKVKSVKTKIEQAKLESGVQVDELTKWSAAVEAQQETADEEITHLSERLVQMNYKTRMQAKESEEELAERDRQKQLAFERTQLEMRM</sequence>
<keyword evidence="3" id="KW-1185">Reference proteome</keyword>
<proteinExistence type="predicted"/>
<organism evidence="2 3">
    <name type="scientific">Pocillopora damicornis</name>
    <name type="common">Cauliflower coral</name>
    <name type="synonym">Millepora damicornis</name>
    <dbReference type="NCBI Taxonomy" id="46731"/>
    <lineage>
        <taxon>Eukaryota</taxon>
        <taxon>Metazoa</taxon>
        <taxon>Cnidaria</taxon>
        <taxon>Anthozoa</taxon>
        <taxon>Hexacorallia</taxon>
        <taxon>Scleractinia</taxon>
        <taxon>Astrocoeniina</taxon>
        <taxon>Pocilloporidae</taxon>
        <taxon>Pocillopora</taxon>
    </lineage>
</organism>